<dbReference type="Pfam" id="PF05057">
    <property type="entry name" value="DUF676"/>
    <property type="match status" value="1"/>
</dbReference>
<feature type="domain" description="DUF676" evidence="1">
    <location>
        <begin position="32"/>
        <end position="254"/>
    </location>
</feature>
<dbReference type="InterPro" id="IPR029058">
    <property type="entry name" value="AB_hydrolase_fold"/>
</dbReference>
<proteinExistence type="predicted"/>
<evidence type="ECO:0000313" key="2">
    <source>
        <dbReference type="EMBL" id="KAL0304935.1"/>
    </source>
</evidence>
<gene>
    <name evidence="2" type="ORF">Sangu_2493400</name>
</gene>
<organism evidence="2">
    <name type="scientific">Sesamum angustifolium</name>
    <dbReference type="NCBI Taxonomy" id="2727405"/>
    <lineage>
        <taxon>Eukaryota</taxon>
        <taxon>Viridiplantae</taxon>
        <taxon>Streptophyta</taxon>
        <taxon>Embryophyta</taxon>
        <taxon>Tracheophyta</taxon>
        <taxon>Spermatophyta</taxon>
        <taxon>Magnoliopsida</taxon>
        <taxon>eudicotyledons</taxon>
        <taxon>Gunneridae</taxon>
        <taxon>Pentapetalae</taxon>
        <taxon>asterids</taxon>
        <taxon>lamiids</taxon>
        <taxon>Lamiales</taxon>
        <taxon>Pedaliaceae</taxon>
        <taxon>Sesamum</taxon>
    </lineage>
</organism>
<sequence length="627" mass="69901">MENGVREAGGVCSTETGNGGQDVYSCKESDASSADHLVVMVHGILGSGSDWKFGAEQFVQRLPDKVFVHCSERNAAKLTLDGVDVMGERLAEEVLEVIKRKPGLRKISFIAHSVGGLVARYAIGKLYRPPEGGNAEEVSTNVSSEESKGTIADLQPMNFITVATPHLGSRGNKQVPFLFGVTAFEKAAGLVIHLIFRRTGRHLFLRDDDEGKPPLLRRMVEDNEESLFMSALRSFKRRVAYSNVGYDHIVGWRTSSIRRNSELPKWEDSVDEKYPHVVYEERCKAYDNEQSEPPVEDDGLDELEEELVTGLSRVSWEKVDVSFHRSRVKFAAHSIIQVKDHYMHSEGADVIQHMIDHFLYRRAPVAPNYAIEGQSFSGQTSNSTGCFPLKILTTFGLVQFSQRHLHRLSKSTSSPPSLKLRVSSVPSTMETTLISASHSLSVSWNSVSPTSSNRRFAPVSSFSFVKLGLTKRLSPGRKLISRQNCLIKVRASTDGAVNAKGEENEDFVIEDVPHLTNFLPDLPSFPSPLKKSQAYAIVKRTFVSPEDMVAQKIVVQKDSPRGIHFRRAGPHEKRVTETQNTVKLTDRMWARLLASTNQPGFLSCEVVQERVNAEIFDEINSMKITSI</sequence>
<dbReference type="EMBL" id="JACGWK010000162">
    <property type="protein sequence ID" value="KAL0304935.1"/>
    <property type="molecule type" value="Genomic_DNA"/>
</dbReference>
<comment type="caution">
    <text evidence="2">The sequence shown here is derived from an EMBL/GenBank/DDBJ whole genome shotgun (WGS) entry which is preliminary data.</text>
</comment>
<dbReference type="PANTHER" id="PTHR12482:SF14">
    <property type="entry name" value="LIPASE YOR059C ISOFORM X1"/>
    <property type="match status" value="1"/>
</dbReference>
<dbReference type="InterPro" id="IPR007751">
    <property type="entry name" value="DUF676_lipase-like"/>
</dbReference>
<dbReference type="SUPFAM" id="SSF53474">
    <property type="entry name" value="alpha/beta-Hydrolases"/>
    <property type="match status" value="1"/>
</dbReference>
<reference evidence="2" key="1">
    <citation type="submission" date="2020-06" db="EMBL/GenBank/DDBJ databases">
        <authorList>
            <person name="Li T."/>
            <person name="Hu X."/>
            <person name="Zhang T."/>
            <person name="Song X."/>
            <person name="Zhang H."/>
            <person name="Dai N."/>
            <person name="Sheng W."/>
            <person name="Hou X."/>
            <person name="Wei L."/>
        </authorList>
    </citation>
    <scope>NUCLEOTIDE SEQUENCE</scope>
    <source>
        <strain evidence="2">G01</strain>
        <tissue evidence="2">Leaf</tissue>
    </source>
</reference>
<dbReference type="Gene3D" id="3.40.50.1820">
    <property type="entry name" value="alpha/beta hydrolase"/>
    <property type="match status" value="1"/>
</dbReference>
<dbReference type="PANTHER" id="PTHR12482">
    <property type="entry name" value="LIPASE ROG1-RELATED-RELATED"/>
    <property type="match status" value="1"/>
</dbReference>
<dbReference type="AlphaFoldDB" id="A0AAW2KDE5"/>
<reference evidence="2" key="2">
    <citation type="journal article" date="2024" name="Plant">
        <title>Genomic evolution and insights into agronomic trait innovations of Sesamum species.</title>
        <authorList>
            <person name="Miao H."/>
            <person name="Wang L."/>
            <person name="Qu L."/>
            <person name="Liu H."/>
            <person name="Sun Y."/>
            <person name="Le M."/>
            <person name="Wang Q."/>
            <person name="Wei S."/>
            <person name="Zheng Y."/>
            <person name="Lin W."/>
            <person name="Duan Y."/>
            <person name="Cao H."/>
            <person name="Xiong S."/>
            <person name="Wang X."/>
            <person name="Wei L."/>
            <person name="Li C."/>
            <person name="Ma Q."/>
            <person name="Ju M."/>
            <person name="Zhao R."/>
            <person name="Li G."/>
            <person name="Mu C."/>
            <person name="Tian Q."/>
            <person name="Mei H."/>
            <person name="Zhang T."/>
            <person name="Gao T."/>
            <person name="Zhang H."/>
        </authorList>
    </citation>
    <scope>NUCLEOTIDE SEQUENCE</scope>
    <source>
        <strain evidence="2">G01</strain>
    </source>
</reference>
<accession>A0AAW2KDE5</accession>
<name>A0AAW2KDE5_9LAMI</name>
<evidence type="ECO:0000259" key="1">
    <source>
        <dbReference type="Pfam" id="PF05057"/>
    </source>
</evidence>
<protein>
    <submittedName>
        <fullName evidence="2">ATP-dependent 6-phosphofructokinase, chloroplastic</fullName>
    </submittedName>
</protein>
<dbReference type="FunFam" id="3.40.50.1820:FF:000188">
    <property type="entry name" value="putative lipase ROG1 isoform X1"/>
    <property type="match status" value="1"/>
</dbReference>
<dbReference type="InterPro" id="IPR044294">
    <property type="entry name" value="Lipase-like"/>
</dbReference>